<dbReference type="Proteomes" id="UP000294911">
    <property type="component" value="Unassembled WGS sequence"/>
</dbReference>
<organism evidence="1 2">
    <name type="scientific">Tamaricihabitans halophyticus</name>
    <dbReference type="NCBI Taxonomy" id="1262583"/>
    <lineage>
        <taxon>Bacteria</taxon>
        <taxon>Bacillati</taxon>
        <taxon>Actinomycetota</taxon>
        <taxon>Actinomycetes</taxon>
        <taxon>Pseudonocardiales</taxon>
        <taxon>Pseudonocardiaceae</taxon>
        <taxon>Tamaricihabitans</taxon>
    </lineage>
</organism>
<reference evidence="1 2" key="1">
    <citation type="submission" date="2019-03" db="EMBL/GenBank/DDBJ databases">
        <title>Genomic Encyclopedia of Type Strains, Phase IV (KMG-IV): sequencing the most valuable type-strain genomes for metagenomic binning, comparative biology and taxonomic classification.</title>
        <authorList>
            <person name="Goeker M."/>
        </authorList>
    </citation>
    <scope>NUCLEOTIDE SEQUENCE [LARGE SCALE GENOMIC DNA]</scope>
    <source>
        <strain evidence="1 2">DSM 45765</strain>
    </source>
</reference>
<protein>
    <submittedName>
        <fullName evidence="1">WXG100 family type VII secretion target</fullName>
    </submittedName>
</protein>
<dbReference type="SUPFAM" id="SSF140453">
    <property type="entry name" value="EsxAB dimer-like"/>
    <property type="match status" value="1"/>
</dbReference>
<dbReference type="Gene3D" id="1.10.287.1060">
    <property type="entry name" value="ESAT-6-like"/>
    <property type="match status" value="1"/>
</dbReference>
<proteinExistence type="predicted"/>
<accession>A0A4R2QWS3</accession>
<gene>
    <name evidence="1" type="ORF">EV191_104156</name>
</gene>
<dbReference type="InterPro" id="IPR036689">
    <property type="entry name" value="ESAT-6-like_sf"/>
</dbReference>
<dbReference type="RefSeq" id="WP_165912943.1">
    <property type="nucleotide sequence ID" value="NZ_SLXQ01000004.1"/>
</dbReference>
<dbReference type="AlphaFoldDB" id="A0A4R2QWS3"/>
<evidence type="ECO:0000313" key="2">
    <source>
        <dbReference type="Proteomes" id="UP000294911"/>
    </source>
</evidence>
<dbReference type="InterPro" id="IPR010310">
    <property type="entry name" value="T7SS_ESAT-6-like"/>
</dbReference>
<dbReference type="EMBL" id="SLXQ01000004">
    <property type="protein sequence ID" value="TCP53589.1"/>
    <property type="molecule type" value="Genomic_DNA"/>
</dbReference>
<keyword evidence="2" id="KW-1185">Reference proteome</keyword>
<evidence type="ECO:0000313" key="1">
    <source>
        <dbReference type="EMBL" id="TCP53589.1"/>
    </source>
</evidence>
<comment type="caution">
    <text evidence="1">The sequence shown here is derived from an EMBL/GenBank/DDBJ whole genome shotgun (WGS) entry which is preliminary data.</text>
</comment>
<sequence>MFDRIKYLPGAVSETGSNTTQLSQQMTALYETLQGKAKSICGDAWQGSASEAFQDREGKWQAAAAEFASAEARCGRATEESAQNAHATDIQCAGLFG</sequence>
<name>A0A4R2QWS3_9PSEU</name>
<dbReference type="Pfam" id="PF06013">
    <property type="entry name" value="WXG100"/>
    <property type="match status" value="1"/>
</dbReference>